<organism evidence="2 3">
    <name type="scientific">Nosema bombycis (strain CQ1 / CVCC 102059)</name>
    <name type="common">Microsporidian parasite</name>
    <name type="synonym">Pebrine of silkworm</name>
    <dbReference type="NCBI Taxonomy" id="578461"/>
    <lineage>
        <taxon>Eukaryota</taxon>
        <taxon>Fungi</taxon>
        <taxon>Fungi incertae sedis</taxon>
        <taxon>Microsporidia</taxon>
        <taxon>Nosematidae</taxon>
        <taxon>Nosema</taxon>
    </lineage>
</organism>
<evidence type="ECO:0000256" key="1">
    <source>
        <dbReference type="SAM" id="MobiDB-lite"/>
    </source>
</evidence>
<dbReference type="OrthoDB" id="10678362at2759"/>
<evidence type="ECO:0000313" key="2">
    <source>
        <dbReference type="EMBL" id="EOB12377.1"/>
    </source>
</evidence>
<gene>
    <name evidence="2" type="ORF">NBO_454g0003</name>
</gene>
<sequence length="102" mass="12029">MRNFSLKYEEDLNDQPSSTPTQPTLSENKISCLMKIFMYLELIQISLKIHKCEIKSLLIEKLKIILERINNSKCVCDIEERIMNVLTKADQCKKCKYEENEI</sequence>
<feature type="region of interest" description="Disordered" evidence="1">
    <location>
        <begin position="1"/>
        <end position="25"/>
    </location>
</feature>
<dbReference type="HOGENOM" id="CLU_2278251_0_0_1"/>
<name>R0KQA6_NOSB1</name>
<accession>R0KQA6</accession>
<protein>
    <submittedName>
        <fullName evidence="2">Uncharacterized protein</fullName>
    </submittedName>
</protein>
<dbReference type="Proteomes" id="UP000016927">
    <property type="component" value="Unassembled WGS sequence"/>
</dbReference>
<dbReference type="EMBL" id="KB909362">
    <property type="protein sequence ID" value="EOB12377.1"/>
    <property type="molecule type" value="Genomic_DNA"/>
</dbReference>
<keyword evidence="3" id="KW-1185">Reference proteome</keyword>
<dbReference type="VEuPathDB" id="MicrosporidiaDB:NBO_454g0003"/>
<proteinExistence type="predicted"/>
<dbReference type="AlphaFoldDB" id="R0KQA6"/>
<reference evidence="2 3" key="1">
    <citation type="journal article" date="2013" name="BMC Genomics">
        <title>Comparative genomics of parasitic silkworm microsporidia reveal an association between genome expansion and host adaptation.</title>
        <authorList>
            <person name="Pan G."/>
            <person name="Xu J."/>
            <person name="Li T."/>
            <person name="Xia Q."/>
            <person name="Liu S.L."/>
            <person name="Zhang G."/>
            <person name="Li S."/>
            <person name="Li C."/>
            <person name="Liu H."/>
            <person name="Yang L."/>
            <person name="Liu T."/>
            <person name="Zhang X."/>
            <person name="Wu Z."/>
            <person name="Fan W."/>
            <person name="Dang X."/>
            <person name="Xiang H."/>
            <person name="Tao M."/>
            <person name="Li Y."/>
            <person name="Hu J."/>
            <person name="Li Z."/>
            <person name="Lin L."/>
            <person name="Luo J."/>
            <person name="Geng L."/>
            <person name="Wang L."/>
            <person name="Long M."/>
            <person name="Wan Y."/>
            <person name="He N."/>
            <person name="Zhang Z."/>
            <person name="Lu C."/>
            <person name="Keeling P.J."/>
            <person name="Wang J."/>
            <person name="Xiang Z."/>
            <person name="Zhou Z."/>
        </authorList>
    </citation>
    <scope>NUCLEOTIDE SEQUENCE [LARGE SCALE GENOMIC DNA]</scope>
    <source>
        <strain evidence="3">CQ1 / CVCC 102059</strain>
    </source>
</reference>
<feature type="compositionally biased region" description="Polar residues" evidence="1">
    <location>
        <begin position="14"/>
        <end position="25"/>
    </location>
</feature>
<evidence type="ECO:0000313" key="3">
    <source>
        <dbReference type="Proteomes" id="UP000016927"/>
    </source>
</evidence>